<sequence length="363" mass="39220">MNLRHSHLAGLALALLAGTAQAAPTVTIANWSGYIADDTLANFTRQTGIQTTYDLVDSNETTEAKLMTGASGYDLASPSNHFLPRLIKAGAIQELDRAKLPNWHNLDPKLMKVLEASDPGNRYAVPYLWVTVGIGYNEEKIRAIFGNTDVTRSWQLLFDPQNIAKLAQCGVAVIDNSTQMVPITLRVLGLDPASEKPADFAKAEAALRAISPSIRYFHQSKYVSDLANGNICVAVGFSGDVLQAMSTAQQAGNGVKIGFSLPREGTTIAVDTVVIPKNAPHLDSAYAYLNYLLEPKVIADISNAVQYPNGNAAALQYVAPALRENPAVYPPQEVLDSLFPIRTLSPAGMRLNTRLWTRVKSGT</sequence>
<keyword evidence="4" id="KW-0574">Periplasm</keyword>
<protein>
    <submittedName>
        <fullName evidence="6">Spermidine/putrescine transport system substrate-binding protein/putrescine transport system substrate-binding protein</fullName>
    </submittedName>
</protein>
<evidence type="ECO:0000313" key="6">
    <source>
        <dbReference type="EMBL" id="SFD32231.1"/>
    </source>
</evidence>
<gene>
    <name evidence="6" type="ORF">SAMN05216577_122112</name>
</gene>
<dbReference type="Proteomes" id="UP000183385">
    <property type="component" value="Unassembled WGS sequence"/>
</dbReference>
<keyword evidence="3 5" id="KW-0732">Signal</keyword>
<keyword evidence="7" id="KW-1185">Reference proteome</keyword>
<dbReference type="GO" id="GO:0019808">
    <property type="term" value="F:polyamine binding"/>
    <property type="evidence" value="ECO:0007669"/>
    <property type="project" value="InterPro"/>
</dbReference>
<accession>A0AAQ1HQX6</accession>
<evidence type="ECO:0000256" key="2">
    <source>
        <dbReference type="ARBA" id="ARBA00022448"/>
    </source>
</evidence>
<name>A0AAQ1HQX6_9PSED</name>
<dbReference type="RefSeq" id="WP_074982543.1">
    <property type="nucleotide sequence ID" value="NZ_FOLS01000022.1"/>
</dbReference>
<dbReference type="PIRSF" id="PIRSF019574">
    <property type="entry name" value="Periplasmic_polyamine_BP"/>
    <property type="match status" value="1"/>
</dbReference>
<evidence type="ECO:0000256" key="4">
    <source>
        <dbReference type="ARBA" id="ARBA00022764"/>
    </source>
</evidence>
<dbReference type="GO" id="GO:0042597">
    <property type="term" value="C:periplasmic space"/>
    <property type="evidence" value="ECO:0007669"/>
    <property type="project" value="UniProtKB-SubCell"/>
</dbReference>
<dbReference type="EMBL" id="FOLS01000022">
    <property type="protein sequence ID" value="SFD32231.1"/>
    <property type="molecule type" value="Genomic_DNA"/>
</dbReference>
<feature type="signal peptide" evidence="5">
    <location>
        <begin position="1"/>
        <end position="22"/>
    </location>
</feature>
<evidence type="ECO:0000256" key="3">
    <source>
        <dbReference type="ARBA" id="ARBA00022729"/>
    </source>
</evidence>
<dbReference type="GO" id="GO:0015846">
    <property type="term" value="P:polyamine transport"/>
    <property type="evidence" value="ECO:0007669"/>
    <property type="project" value="InterPro"/>
</dbReference>
<dbReference type="Gene3D" id="3.40.190.10">
    <property type="entry name" value="Periplasmic binding protein-like II"/>
    <property type="match status" value="2"/>
</dbReference>
<dbReference type="AlphaFoldDB" id="A0AAQ1HQX6"/>
<evidence type="ECO:0000256" key="1">
    <source>
        <dbReference type="ARBA" id="ARBA00004418"/>
    </source>
</evidence>
<evidence type="ECO:0000313" key="7">
    <source>
        <dbReference type="Proteomes" id="UP000183385"/>
    </source>
</evidence>
<comment type="caution">
    <text evidence="6">The sequence shown here is derived from an EMBL/GenBank/DDBJ whole genome shotgun (WGS) entry which is preliminary data.</text>
</comment>
<dbReference type="InterPro" id="IPR001188">
    <property type="entry name" value="Sperm_putr-bd"/>
</dbReference>
<dbReference type="InterPro" id="IPR006059">
    <property type="entry name" value="SBP"/>
</dbReference>
<dbReference type="CDD" id="cd13659">
    <property type="entry name" value="PBP2_PotF"/>
    <property type="match status" value="1"/>
</dbReference>
<organism evidence="6 7">
    <name type="scientific">Pseudomonas citronellolis</name>
    <dbReference type="NCBI Taxonomy" id="53408"/>
    <lineage>
        <taxon>Bacteria</taxon>
        <taxon>Pseudomonadati</taxon>
        <taxon>Pseudomonadota</taxon>
        <taxon>Gammaproteobacteria</taxon>
        <taxon>Pseudomonadales</taxon>
        <taxon>Pseudomonadaceae</taxon>
        <taxon>Pseudomonas</taxon>
    </lineage>
</organism>
<keyword evidence="2" id="KW-0813">Transport</keyword>
<dbReference type="SUPFAM" id="SSF53850">
    <property type="entry name" value="Periplasmic binding protein-like II"/>
    <property type="match status" value="1"/>
</dbReference>
<reference evidence="6 7" key="1">
    <citation type="submission" date="2016-10" db="EMBL/GenBank/DDBJ databases">
        <authorList>
            <person name="Varghese N."/>
            <person name="Submissions S."/>
        </authorList>
    </citation>
    <scope>NUCLEOTIDE SEQUENCE [LARGE SCALE GENOMIC DNA]</scope>
    <source>
        <strain evidence="6 7">LMG 18378</strain>
    </source>
</reference>
<dbReference type="PANTHER" id="PTHR30222">
    <property type="entry name" value="SPERMIDINE/PUTRESCINE-BINDING PERIPLASMIC PROTEIN"/>
    <property type="match status" value="1"/>
</dbReference>
<evidence type="ECO:0000256" key="5">
    <source>
        <dbReference type="SAM" id="SignalP"/>
    </source>
</evidence>
<proteinExistence type="predicted"/>
<dbReference type="PANTHER" id="PTHR30222:SF12">
    <property type="entry name" value="NORSPERMIDINE SENSOR"/>
    <property type="match status" value="1"/>
</dbReference>
<dbReference type="Pfam" id="PF13416">
    <property type="entry name" value="SBP_bac_8"/>
    <property type="match status" value="1"/>
</dbReference>
<comment type="subcellular location">
    <subcellularLocation>
        <location evidence="1">Periplasm</location>
    </subcellularLocation>
</comment>
<feature type="chain" id="PRO_5042945466" evidence="5">
    <location>
        <begin position="23"/>
        <end position="363"/>
    </location>
</feature>
<dbReference type="PRINTS" id="PR00909">
    <property type="entry name" value="SPERMDNBNDNG"/>
</dbReference>